<comment type="caution">
    <text evidence="3">The sequence shown here is derived from an EMBL/GenBank/DDBJ whole genome shotgun (WGS) entry which is preliminary data.</text>
</comment>
<evidence type="ECO:0000256" key="2">
    <source>
        <dbReference type="SAM" id="SignalP"/>
    </source>
</evidence>
<keyword evidence="5" id="KW-1185">Reference proteome</keyword>
<feature type="region of interest" description="Disordered" evidence="1">
    <location>
        <begin position="55"/>
        <end position="80"/>
    </location>
</feature>
<dbReference type="EMBL" id="SPLM01000145">
    <property type="protein sequence ID" value="TMW56524.1"/>
    <property type="molecule type" value="Genomic_DNA"/>
</dbReference>
<proteinExistence type="predicted"/>
<accession>A0A8K1FF77</accession>
<keyword evidence="2" id="KW-0732">Signal</keyword>
<protein>
    <submittedName>
        <fullName evidence="3">Uncharacterized protein</fullName>
    </submittedName>
</protein>
<name>A0A8K1FF77_PYTOL</name>
<evidence type="ECO:0000313" key="3">
    <source>
        <dbReference type="EMBL" id="TMW56518.1"/>
    </source>
</evidence>
<reference evidence="3" key="1">
    <citation type="submission" date="2019-03" db="EMBL/GenBank/DDBJ databases">
        <title>Long read genome sequence of the mycoparasitic Pythium oligandrum ATCC 38472 isolated from sugarbeet rhizosphere.</title>
        <authorList>
            <person name="Gaulin E."/>
        </authorList>
    </citation>
    <scope>NUCLEOTIDE SEQUENCE</scope>
    <source>
        <strain evidence="3">ATCC 38472_TT</strain>
    </source>
</reference>
<gene>
    <name evidence="3" type="ORF">Poli38472_006528</name>
    <name evidence="4" type="ORF">Poli38472_006534</name>
</gene>
<feature type="compositionally biased region" description="Acidic residues" evidence="1">
    <location>
        <begin position="68"/>
        <end position="78"/>
    </location>
</feature>
<dbReference type="Proteomes" id="UP000794436">
    <property type="component" value="Unassembled WGS sequence"/>
</dbReference>
<evidence type="ECO:0000313" key="5">
    <source>
        <dbReference type="Proteomes" id="UP000794436"/>
    </source>
</evidence>
<dbReference type="AlphaFoldDB" id="A0A8K1FF77"/>
<feature type="signal peptide" evidence="2">
    <location>
        <begin position="1"/>
        <end position="20"/>
    </location>
</feature>
<organism evidence="3 5">
    <name type="scientific">Pythium oligandrum</name>
    <name type="common">Mycoparasitic fungus</name>
    <dbReference type="NCBI Taxonomy" id="41045"/>
    <lineage>
        <taxon>Eukaryota</taxon>
        <taxon>Sar</taxon>
        <taxon>Stramenopiles</taxon>
        <taxon>Oomycota</taxon>
        <taxon>Peronosporomycetes</taxon>
        <taxon>Pythiales</taxon>
        <taxon>Pythiaceae</taxon>
        <taxon>Pythium</taxon>
    </lineage>
</organism>
<evidence type="ECO:0000313" key="4">
    <source>
        <dbReference type="EMBL" id="TMW56524.1"/>
    </source>
</evidence>
<sequence>MLRSLFTTLAVTVLALTVSAQDIQKDDEQVSLTINTPEPQAVDVRVDPALPSSVTLTGERDRLMQPASEEEPKDDNEAEQFRRGGYGFRHRFYHPYHRRGYYGWRYPMPYWNTYGRRYYGGGCGYGRAYGGYYYC</sequence>
<evidence type="ECO:0000256" key="1">
    <source>
        <dbReference type="SAM" id="MobiDB-lite"/>
    </source>
</evidence>
<feature type="chain" id="PRO_5036272204" evidence="2">
    <location>
        <begin position="21"/>
        <end position="135"/>
    </location>
</feature>
<dbReference type="EMBL" id="SPLM01000145">
    <property type="protein sequence ID" value="TMW56518.1"/>
    <property type="molecule type" value="Genomic_DNA"/>
</dbReference>